<comment type="caution">
    <text evidence="1">The sequence shown here is derived from an EMBL/GenBank/DDBJ whole genome shotgun (WGS) entry which is preliminary data.</text>
</comment>
<dbReference type="Proteomes" id="UP000589620">
    <property type="component" value="Unassembled WGS sequence"/>
</dbReference>
<organism evidence="1 2">
    <name type="scientific">Leifsonia soli</name>
    <dbReference type="NCBI Taxonomy" id="582665"/>
    <lineage>
        <taxon>Bacteria</taxon>
        <taxon>Bacillati</taxon>
        <taxon>Actinomycetota</taxon>
        <taxon>Actinomycetes</taxon>
        <taxon>Micrococcales</taxon>
        <taxon>Microbacteriaceae</taxon>
        <taxon>Leifsonia</taxon>
    </lineage>
</organism>
<protein>
    <submittedName>
        <fullName evidence="1">Uncharacterized protein</fullName>
    </submittedName>
</protein>
<dbReference type="AlphaFoldDB" id="A0A852SZK3"/>
<reference evidence="1 2" key="1">
    <citation type="submission" date="2020-07" db="EMBL/GenBank/DDBJ databases">
        <title>Sequencing the genomes of 1000 actinobacteria strains.</title>
        <authorList>
            <person name="Klenk H.-P."/>
        </authorList>
    </citation>
    <scope>NUCLEOTIDE SEQUENCE [LARGE SCALE GENOMIC DNA]</scope>
    <source>
        <strain evidence="1 2">DSM 23871</strain>
    </source>
</reference>
<name>A0A852SZK3_9MICO</name>
<evidence type="ECO:0000313" key="2">
    <source>
        <dbReference type="Proteomes" id="UP000589620"/>
    </source>
</evidence>
<keyword evidence="2" id="KW-1185">Reference proteome</keyword>
<proteinExistence type="predicted"/>
<dbReference type="EMBL" id="JACCBJ010000001">
    <property type="protein sequence ID" value="NYD74081.1"/>
    <property type="molecule type" value="Genomic_DNA"/>
</dbReference>
<gene>
    <name evidence="1" type="ORF">BJ963_001600</name>
</gene>
<sequence length="62" mass="7061">MRKILSVSQAYHHPDSYGRVQHYNKFSNGKYTYGSWAPKGTYSKPAACYTGVVAYNYNFKAS</sequence>
<dbReference type="RefSeq" id="WP_179455808.1">
    <property type="nucleotide sequence ID" value="NZ_BAAAPX010000001.1"/>
</dbReference>
<evidence type="ECO:0000313" key="1">
    <source>
        <dbReference type="EMBL" id="NYD74081.1"/>
    </source>
</evidence>
<accession>A0A852SZK3</accession>